<organism evidence="1 2">
    <name type="scientific">Meloidogyne enterolobii</name>
    <name type="common">Root-knot nematode worm</name>
    <name type="synonym">Meloidogyne mayaguensis</name>
    <dbReference type="NCBI Taxonomy" id="390850"/>
    <lineage>
        <taxon>Eukaryota</taxon>
        <taxon>Metazoa</taxon>
        <taxon>Ecdysozoa</taxon>
        <taxon>Nematoda</taxon>
        <taxon>Chromadorea</taxon>
        <taxon>Rhabditida</taxon>
        <taxon>Tylenchina</taxon>
        <taxon>Tylenchomorpha</taxon>
        <taxon>Tylenchoidea</taxon>
        <taxon>Meloidogynidae</taxon>
        <taxon>Meloidogyninae</taxon>
        <taxon>Meloidogyne</taxon>
    </lineage>
</organism>
<proteinExistence type="predicted"/>
<sequence length="62" mass="7162">MSCQQLHGRVGGVIRDQSRGGMNYTGLDNFLNENCRGEYNYEEQENIYMDRVIKVGIFKNSL</sequence>
<comment type="caution">
    <text evidence="1">The sequence shown here is derived from an EMBL/GenBank/DDBJ whole genome shotgun (WGS) entry which is preliminary data.</text>
</comment>
<evidence type="ECO:0000313" key="1">
    <source>
        <dbReference type="EMBL" id="CAK5109770.1"/>
    </source>
</evidence>
<name>A0ACB1AWT0_MELEN</name>
<dbReference type="EMBL" id="CAVMJV010000133">
    <property type="protein sequence ID" value="CAK5109770.1"/>
    <property type="molecule type" value="Genomic_DNA"/>
</dbReference>
<accession>A0ACB1AWT0</accession>
<protein>
    <submittedName>
        <fullName evidence="1">Uncharacterized protein</fullName>
    </submittedName>
</protein>
<evidence type="ECO:0000313" key="2">
    <source>
        <dbReference type="Proteomes" id="UP001497535"/>
    </source>
</evidence>
<keyword evidence="2" id="KW-1185">Reference proteome</keyword>
<dbReference type="Proteomes" id="UP001497535">
    <property type="component" value="Unassembled WGS sequence"/>
</dbReference>
<gene>
    <name evidence="1" type="ORF">MENTE1834_LOCUS44253</name>
</gene>
<reference evidence="1" key="1">
    <citation type="submission" date="2023-11" db="EMBL/GenBank/DDBJ databases">
        <authorList>
            <person name="Poullet M."/>
        </authorList>
    </citation>
    <scope>NUCLEOTIDE SEQUENCE</scope>
    <source>
        <strain evidence="1">E1834</strain>
    </source>
</reference>